<evidence type="ECO:0000256" key="5">
    <source>
        <dbReference type="ARBA" id="ARBA00022676"/>
    </source>
</evidence>
<keyword evidence="4" id="KW-0132">Cell division</keyword>
<dbReference type="InterPro" id="IPR050311">
    <property type="entry name" value="ORC1/CDC6"/>
</dbReference>
<evidence type="ECO:0000256" key="8">
    <source>
        <dbReference type="ARBA" id="ARBA00023242"/>
    </source>
</evidence>
<dbReference type="FunFam" id="1.10.8.60:FF:000102">
    <property type="entry name" value="Cell division control protein"/>
    <property type="match status" value="1"/>
</dbReference>
<keyword evidence="8" id="KW-0539">Nucleus</keyword>
<keyword evidence="6" id="KW-0808">Transferase</keyword>
<dbReference type="InterPro" id="IPR002213">
    <property type="entry name" value="UDP_glucos_trans"/>
</dbReference>
<proteinExistence type="inferred from homology"/>
<accession>A0A178WHF4</accession>
<dbReference type="InterPro" id="IPR035595">
    <property type="entry name" value="UDP_glycos_trans_CS"/>
</dbReference>
<dbReference type="SUPFAM" id="SSF52540">
    <property type="entry name" value="P-loop containing nucleoside triphosphate hydrolases"/>
    <property type="match status" value="1"/>
</dbReference>
<dbReference type="FunFam" id="1.10.10.10:FF:000686">
    <property type="entry name" value="Cell division control protein"/>
    <property type="match status" value="1"/>
</dbReference>
<dbReference type="ExpressionAtlas" id="A0A178WHF4">
    <property type="expression patterns" value="baseline and differential"/>
</dbReference>
<dbReference type="Pfam" id="PF00201">
    <property type="entry name" value="UDPGT"/>
    <property type="match status" value="1"/>
</dbReference>
<dbReference type="InterPro" id="IPR049945">
    <property type="entry name" value="AAA_22"/>
</dbReference>
<keyword evidence="7" id="KW-0235">DNA replication</keyword>
<dbReference type="EMBL" id="LUHQ01000001">
    <property type="protein sequence ID" value="OAP16532.1"/>
    <property type="molecule type" value="Genomic_DNA"/>
</dbReference>
<feature type="compositionally biased region" description="Polar residues" evidence="10">
    <location>
        <begin position="45"/>
        <end position="54"/>
    </location>
</feature>
<dbReference type="CDD" id="cd00009">
    <property type="entry name" value="AAA"/>
    <property type="match status" value="1"/>
</dbReference>
<dbReference type="SMART" id="SM01074">
    <property type="entry name" value="Cdc6_C"/>
    <property type="match status" value="1"/>
</dbReference>
<dbReference type="Pfam" id="PF09079">
    <property type="entry name" value="WHD_Cdc6"/>
    <property type="match status" value="1"/>
</dbReference>
<dbReference type="SUPFAM" id="SSF53756">
    <property type="entry name" value="UDP-Glycosyltransferase/glycogen phosphorylase"/>
    <property type="match status" value="1"/>
</dbReference>
<evidence type="ECO:0000256" key="6">
    <source>
        <dbReference type="ARBA" id="ARBA00022679"/>
    </source>
</evidence>
<protein>
    <submittedName>
        <fullName evidence="12">UGT71C3</fullName>
    </submittedName>
</protein>
<dbReference type="FunFam" id="3.40.50.300:FF:000547">
    <property type="entry name" value="Cell division control protein"/>
    <property type="match status" value="1"/>
</dbReference>
<dbReference type="Pfam" id="PF22606">
    <property type="entry name" value="Cdc6-ORC-like_ATPase_lid"/>
    <property type="match status" value="1"/>
</dbReference>
<dbReference type="Pfam" id="PF13401">
    <property type="entry name" value="AAA_22"/>
    <property type="match status" value="1"/>
</dbReference>
<evidence type="ECO:0000256" key="2">
    <source>
        <dbReference type="ARBA" id="ARBA00006184"/>
    </source>
</evidence>
<dbReference type="CDD" id="cd03784">
    <property type="entry name" value="GT1_Gtf-like"/>
    <property type="match status" value="1"/>
</dbReference>
<sequence>MPTNAGTSLSSYKHIVAIGTTVKSESLESAAYEIPRKRKMRSDSAAVSGNSVSTPKKLKSHLPSSVPNPGMSEKEVVEDSNEILRYPVNLAVSDCLGTKSKWSPRDEEQMRAVKEALHVSKAPSTILCREDEQIRIFEFVKGCIDQQKAGSLYICGCPGTGKSLSMEKVVQQVGDWSTQAGLPPVDTLSVNCTSLSKTTDIFSKILGEIKPGKNANTNSSPLQHLQNLFSQKQESSSSRMMLIIADEMDYLITKDRGVLYDLFMLTTLPFSRCILIGVANAIDLADRFLPKLKSLNCKPMVITFRAYSKDQILRILQERLRVLSYVAFQPKALELCARKVAAASGDMRKALCVCRSALEILEIETRGSTGPESQGPTPDDSVVRMDHMAAALSKTFKSPVVETIQSLPQHQQIIICAAAKAFRGSKKDATVGELNKLYLEICKSWMISPAGITEFTNMCTVLNDQGILKVGQARRDKLKRVSLRVDESDITFALQPKNNKGSIKHKNRERRKKKTMKAEAEIIFVTYPSPGHLLVSIEFAKSLIKRDDRIHTITILYWALPLAPQAHLFAKSLVASQPRIRLLALPDVQNPPPLELFFKAPEAYILESTKKTVPLVKEALSTLVSSRKESGPVRVVGLVIDFFCVPMIEVANELNLPSYIFLTCNAGFLSMMKYLPERHRITTSELDLSSGNVEHPIPGYVCSVPTKVLPPGLFVRESYEAWVEIAEKFPGAKGILVNSVTCLEQNAFDYFARLDENYPPVYPVGPVLSLKDRPSPNLDASDRDRIMRWLEDQPESSIVYICFGSLGIIGKPQIEEIAEALELTGHRFLWSIRTNPTEKASPYVLLPEGFLDRTASKGLVCDWAPQVEVLAHKALGGFVSHCGWNSVLESLWFGVPIATWPMYAEQQLNAFSMVKELGLAVELRLDYVSAYGEIVKAEEIAGAIRSLMDGEDTPRKRVKEMAEAARNALMDGGSSFVAVKRFLDELIGGDVLVLL</sequence>
<dbReference type="PANTHER" id="PTHR10763:SF26">
    <property type="entry name" value="CELL DIVISION CONTROL PROTEIN 6 HOMOLOG"/>
    <property type="match status" value="1"/>
</dbReference>
<dbReference type="Gene3D" id="1.10.8.60">
    <property type="match status" value="1"/>
</dbReference>
<dbReference type="Gene3D" id="3.40.50.300">
    <property type="entry name" value="P-loop containing nucleotide triphosphate hydrolases"/>
    <property type="match status" value="1"/>
</dbReference>
<dbReference type="GO" id="GO:0008194">
    <property type="term" value="F:UDP-glycosyltransferase activity"/>
    <property type="evidence" value="ECO:0007669"/>
    <property type="project" value="InterPro"/>
</dbReference>
<evidence type="ECO:0000256" key="4">
    <source>
        <dbReference type="ARBA" id="ARBA00022618"/>
    </source>
</evidence>
<dbReference type="PANTHER" id="PTHR10763">
    <property type="entry name" value="CELL DIVISION CONTROL PROTEIN 6-RELATED"/>
    <property type="match status" value="1"/>
</dbReference>
<keyword evidence="5" id="KW-0328">Glycosyltransferase</keyword>
<comment type="similarity">
    <text evidence="2">Belongs to the CDC6/cdc18 family.</text>
</comment>
<dbReference type="GO" id="GO:0005634">
    <property type="term" value="C:nucleus"/>
    <property type="evidence" value="ECO:0007669"/>
    <property type="project" value="UniProtKB-SubCell"/>
</dbReference>
<reference evidence="13" key="1">
    <citation type="journal article" date="2016" name="Proc. Natl. Acad. Sci. U.S.A.">
        <title>Chromosome-level assembly of Arabidopsis thaliana Ler reveals the extent of translocation and inversion polymorphisms.</title>
        <authorList>
            <person name="Zapata L."/>
            <person name="Ding J."/>
            <person name="Willing E.M."/>
            <person name="Hartwig B."/>
            <person name="Bezdan D."/>
            <person name="Jiao W.B."/>
            <person name="Patel V."/>
            <person name="Velikkakam James G."/>
            <person name="Koornneef M."/>
            <person name="Ossowski S."/>
            <person name="Schneeberger K."/>
        </authorList>
    </citation>
    <scope>NUCLEOTIDE SEQUENCE [LARGE SCALE GENOMIC DNA]</scope>
    <source>
        <strain evidence="13">cv. Landsberg erecta</strain>
    </source>
</reference>
<comment type="caution">
    <text evidence="12">The sequence shown here is derived from an EMBL/GenBank/DDBJ whole genome shotgun (WGS) entry which is preliminary data.</text>
</comment>
<dbReference type="FunFam" id="3.40.50.2000:FF:000080">
    <property type="entry name" value="Glycosyltransferase"/>
    <property type="match status" value="1"/>
</dbReference>
<evidence type="ECO:0000256" key="10">
    <source>
        <dbReference type="SAM" id="MobiDB-lite"/>
    </source>
</evidence>
<feature type="region of interest" description="Disordered" evidence="10">
    <location>
        <begin position="37"/>
        <end position="72"/>
    </location>
</feature>
<dbReference type="GO" id="GO:0016887">
    <property type="term" value="F:ATP hydrolysis activity"/>
    <property type="evidence" value="ECO:0007669"/>
    <property type="project" value="InterPro"/>
</dbReference>
<gene>
    <name evidence="12" type="ordered locus">AXX17_At1g06890</name>
</gene>
<evidence type="ECO:0000256" key="3">
    <source>
        <dbReference type="ARBA" id="ARBA00009995"/>
    </source>
</evidence>
<dbReference type="FunFam" id="3.40.50.2000:FF:000056">
    <property type="entry name" value="Glycosyltransferase"/>
    <property type="match status" value="1"/>
</dbReference>
<keyword evidence="9" id="KW-0131">Cell cycle</keyword>
<organism evidence="12 13">
    <name type="scientific">Arabidopsis thaliana</name>
    <name type="common">Mouse-ear cress</name>
    <dbReference type="NCBI Taxonomy" id="3702"/>
    <lineage>
        <taxon>Eukaryota</taxon>
        <taxon>Viridiplantae</taxon>
        <taxon>Streptophyta</taxon>
        <taxon>Embryophyta</taxon>
        <taxon>Tracheophyta</taxon>
        <taxon>Spermatophyta</taxon>
        <taxon>Magnoliopsida</taxon>
        <taxon>eudicotyledons</taxon>
        <taxon>Gunneridae</taxon>
        <taxon>Pentapetalae</taxon>
        <taxon>rosids</taxon>
        <taxon>malvids</taxon>
        <taxon>Brassicales</taxon>
        <taxon>Brassicaceae</taxon>
        <taxon>Camelineae</taxon>
        <taxon>Arabidopsis</taxon>
    </lineage>
</organism>
<dbReference type="Gene3D" id="3.40.50.2000">
    <property type="entry name" value="Glycogen Phosphorylase B"/>
    <property type="match status" value="2"/>
</dbReference>
<dbReference type="InterPro" id="IPR036390">
    <property type="entry name" value="WH_DNA-bd_sf"/>
</dbReference>
<dbReference type="GO" id="GO:0006260">
    <property type="term" value="P:DNA replication"/>
    <property type="evidence" value="ECO:0007669"/>
    <property type="project" value="UniProtKB-KW"/>
</dbReference>
<dbReference type="Proteomes" id="UP000078284">
    <property type="component" value="Chromosome 1"/>
</dbReference>
<dbReference type="InterPro" id="IPR027417">
    <property type="entry name" value="P-loop_NTPase"/>
</dbReference>
<name>A0A178WHF4_ARATH</name>
<evidence type="ECO:0000256" key="7">
    <source>
        <dbReference type="ARBA" id="ARBA00022705"/>
    </source>
</evidence>
<evidence type="ECO:0000256" key="1">
    <source>
        <dbReference type="ARBA" id="ARBA00004123"/>
    </source>
</evidence>
<feature type="domain" description="Cdc6 C-terminal" evidence="11">
    <location>
        <begin position="415"/>
        <end position="494"/>
    </location>
</feature>
<dbReference type="Gene3D" id="1.10.10.10">
    <property type="entry name" value="Winged helix-like DNA-binding domain superfamily/Winged helix DNA-binding domain"/>
    <property type="match status" value="1"/>
</dbReference>
<dbReference type="AlphaFoldDB" id="A0A178WHF4"/>
<dbReference type="InterPro" id="IPR015163">
    <property type="entry name" value="Cdc6_C"/>
</dbReference>
<dbReference type="SUPFAM" id="SSF46785">
    <property type="entry name" value="Winged helix' DNA-binding domain"/>
    <property type="match status" value="1"/>
</dbReference>
<dbReference type="CDD" id="cd08768">
    <property type="entry name" value="Cdc6_C"/>
    <property type="match status" value="1"/>
</dbReference>
<dbReference type="InterPro" id="IPR036388">
    <property type="entry name" value="WH-like_DNA-bd_sf"/>
</dbReference>
<evidence type="ECO:0000313" key="13">
    <source>
        <dbReference type="Proteomes" id="UP000078284"/>
    </source>
</evidence>
<dbReference type="GO" id="GO:0051301">
    <property type="term" value="P:cell division"/>
    <property type="evidence" value="ECO:0007669"/>
    <property type="project" value="UniProtKB-KW"/>
</dbReference>
<evidence type="ECO:0000256" key="9">
    <source>
        <dbReference type="ARBA" id="ARBA00023306"/>
    </source>
</evidence>
<evidence type="ECO:0000259" key="11">
    <source>
        <dbReference type="SMART" id="SM01074"/>
    </source>
</evidence>
<dbReference type="InterPro" id="IPR054425">
    <property type="entry name" value="Cdc6_ORC1-like_ATPase_lid"/>
</dbReference>
<dbReference type="PROSITE" id="PS00375">
    <property type="entry name" value="UDPGT"/>
    <property type="match status" value="1"/>
</dbReference>
<evidence type="ECO:0000313" key="12">
    <source>
        <dbReference type="EMBL" id="OAP16532.1"/>
    </source>
</evidence>
<comment type="subcellular location">
    <subcellularLocation>
        <location evidence="1">Nucleus</location>
    </subcellularLocation>
</comment>
<comment type="similarity">
    <text evidence="3">Belongs to the UDP-glycosyltransferase family.</text>
</comment>